<reference evidence="6" key="1">
    <citation type="journal article" date="2019" name="bioRxiv">
        <title>The Genome of the Zebra Mussel, Dreissena polymorpha: A Resource for Invasive Species Research.</title>
        <authorList>
            <person name="McCartney M.A."/>
            <person name="Auch B."/>
            <person name="Kono T."/>
            <person name="Mallez S."/>
            <person name="Zhang Y."/>
            <person name="Obille A."/>
            <person name="Becker A."/>
            <person name="Abrahante J.E."/>
            <person name="Garbe J."/>
            <person name="Badalamenti J.P."/>
            <person name="Herman A."/>
            <person name="Mangelson H."/>
            <person name="Liachko I."/>
            <person name="Sullivan S."/>
            <person name="Sone E.D."/>
            <person name="Koren S."/>
            <person name="Silverstein K.A.T."/>
            <person name="Beckman K.B."/>
            <person name="Gohl D.M."/>
        </authorList>
    </citation>
    <scope>NUCLEOTIDE SEQUENCE</scope>
    <source>
        <strain evidence="6">Duluth1</strain>
        <tissue evidence="6">Whole animal</tissue>
    </source>
</reference>
<evidence type="ECO:0000256" key="4">
    <source>
        <dbReference type="ARBA" id="ARBA00023136"/>
    </source>
</evidence>
<organism evidence="6 7">
    <name type="scientific">Dreissena polymorpha</name>
    <name type="common">Zebra mussel</name>
    <name type="synonym">Mytilus polymorpha</name>
    <dbReference type="NCBI Taxonomy" id="45954"/>
    <lineage>
        <taxon>Eukaryota</taxon>
        <taxon>Metazoa</taxon>
        <taxon>Spiralia</taxon>
        <taxon>Lophotrochozoa</taxon>
        <taxon>Mollusca</taxon>
        <taxon>Bivalvia</taxon>
        <taxon>Autobranchia</taxon>
        <taxon>Heteroconchia</taxon>
        <taxon>Euheterodonta</taxon>
        <taxon>Imparidentia</taxon>
        <taxon>Neoheterodontei</taxon>
        <taxon>Myida</taxon>
        <taxon>Dreissenoidea</taxon>
        <taxon>Dreissenidae</taxon>
        <taxon>Dreissena</taxon>
    </lineage>
</organism>
<dbReference type="InterPro" id="IPR004031">
    <property type="entry name" value="PMP22/EMP/MP20/Claudin"/>
</dbReference>
<dbReference type="Proteomes" id="UP000828390">
    <property type="component" value="Unassembled WGS sequence"/>
</dbReference>
<dbReference type="PANTHER" id="PTHR10671:SF108">
    <property type="entry name" value="CLAUDIN FAMILY PROTEIN-RELATED"/>
    <property type="match status" value="1"/>
</dbReference>
<proteinExistence type="predicted"/>
<gene>
    <name evidence="6" type="ORF">DPMN_078201</name>
</gene>
<dbReference type="AlphaFoldDB" id="A0A9D4BHA4"/>
<dbReference type="EMBL" id="JAIWYP010000015">
    <property type="protein sequence ID" value="KAH3703170.1"/>
    <property type="molecule type" value="Genomic_DNA"/>
</dbReference>
<comment type="subcellular location">
    <subcellularLocation>
        <location evidence="1">Membrane</location>
        <topology evidence="1">Multi-pass membrane protein</topology>
    </subcellularLocation>
</comment>
<keyword evidence="7" id="KW-1185">Reference proteome</keyword>
<feature type="transmembrane region" description="Helical" evidence="5">
    <location>
        <begin position="99"/>
        <end position="121"/>
    </location>
</feature>
<protein>
    <recommendedName>
        <fullName evidence="8">Claudin</fullName>
    </recommendedName>
</protein>
<evidence type="ECO:0000256" key="1">
    <source>
        <dbReference type="ARBA" id="ARBA00004141"/>
    </source>
</evidence>
<evidence type="ECO:0000313" key="7">
    <source>
        <dbReference type="Proteomes" id="UP000828390"/>
    </source>
</evidence>
<evidence type="ECO:0000313" key="6">
    <source>
        <dbReference type="EMBL" id="KAH3703170.1"/>
    </source>
</evidence>
<evidence type="ECO:0000256" key="5">
    <source>
        <dbReference type="SAM" id="Phobius"/>
    </source>
</evidence>
<reference evidence="6" key="2">
    <citation type="submission" date="2020-11" db="EMBL/GenBank/DDBJ databases">
        <authorList>
            <person name="McCartney M.A."/>
            <person name="Auch B."/>
            <person name="Kono T."/>
            <person name="Mallez S."/>
            <person name="Becker A."/>
            <person name="Gohl D.M."/>
            <person name="Silverstein K.A.T."/>
            <person name="Koren S."/>
            <person name="Bechman K.B."/>
            <person name="Herman A."/>
            <person name="Abrahante J.E."/>
            <person name="Garbe J."/>
        </authorList>
    </citation>
    <scope>NUCLEOTIDE SEQUENCE</scope>
    <source>
        <strain evidence="6">Duluth1</strain>
        <tissue evidence="6">Whole animal</tissue>
    </source>
</reference>
<dbReference type="PANTHER" id="PTHR10671">
    <property type="entry name" value="EPITHELIAL MEMBRANE PROTEIN-RELATED"/>
    <property type="match status" value="1"/>
</dbReference>
<accession>A0A9D4BHA4</accession>
<keyword evidence="2 5" id="KW-0812">Transmembrane</keyword>
<comment type="caution">
    <text evidence="6">The sequence shown here is derived from an EMBL/GenBank/DDBJ whole genome shotgun (WGS) entry which is preliminary data.</text>
</comment>
<name>A0A9D4BHA4_DREPO</name>
<feature type="transmembrane region" description="Helical" evidence="5">
    <location>
        <begin position="133"/>
        <end position="156"/>
    </location>
</feature>
<evidence type="ECO:0000256" key="2">
    <source>
        <dbReference type="ARBA" id="ARBA00022692"/>
    </source>
</evidence>
<dbReference type="InterPro" id="IPR050579">
    <property type="entry name" value="PMP-22/EMP/MP20-like"/>
</dbReference>
<dbReference type="Pfam" id="PF00822">
    <property type="entry name" value="PMP22_Claudin"/>
    <property type="match status" value="1"/>
</dbReference>
<feature type="transmembrane region" description="Helical" evidence="5">
    <location>
        <begin position="65"/>
        <end position="87"/>
    </location>
</feature>
<evidence type="ECO:0000256" key="3">
    <source>
        <dbReference type="ARBA" id="ARBA00022989"/>
    </source>
</evidence>
<keyword evidence="4 5" id="KW-0472">Membrane</keyword>
<keyword evidence="3 5" id="KW-1133">Transmembrane helix</keyword>
<evidence type="ECO:0008006" key="8">
    <source>
        <dbReference type="Google" id="ProtNLM"/>
    </source>
</evidence>
<dbReference type="Gene3D" id="1.20.140.150">
    <property type="match status" value="1"/>
</dbReference>
<sequence>MDVFAIAGLVLSGLSAILDIAGLAIPYWTYVKDVSNAGLWSACFSSGERPSVCASIGTAATGTLMAVRAMVVLGLLLMIGAVVCFLLQKFMMKDKVILTKVAAGLAILAGIFMLIGPVIYATSKELKVEGSSLHAGFALCIVAAVLGIAGGVCMFINKE</sequence>
<dbReference type="GO" id="GO:0005886">
    <property type="term" value="C:plasma membrane"/>
    <property type="evidence" value="ECO:0007669"/>
    <property type="project" value="TreeGrafter"/>
</dbReference>